<sequence length="219" mass="24688">MKALMIGQKVPPLSVSEWVQGQAVNFEQLHGQVVLVAVFQVNCPSCFLSCLPQVLGLNQRYAQRGLTVLGLATAFEDFDKNNLENLKRLVETGEVVGETLRVLSERGVLRDGKLPYRIDFPVAMDRLTKREFGSIESEIDAFISQRLSDLEQDIGLRQPHVRAQVKQYLQTLEYHAETFEFFQLQGTPSYILVDKAGVLVACRFGAYPDLESDILKLLQ</sequence>
<evidence type="ECO:0000313" key="3">
    <source>
        <dbReference type="Proteomes" id="UP000652176"/>
    </source>
</evidence>
<comment type="caution">
    <text evidence="2">The sequence shown here is derived from an EMBL/GenBank/DDBJ whole genome shotgun (WGS) entry which is preliminary data.</text>
</comment>
<accession>A0ABR9CVA3</accession>
<dbReference type="PANTHER" id="PTHR42852">
    <property type="entry name" value="THIOL:DISULFIDE INTERCHANGE PROTEIN DSBE"/>
    <property type="match status" value="1"/>
</dbReference>
<reference evidence="2 3" key="1">
    <citation type="submission" date="2020-09" db="EMBL/GenBank/DDBJ databases">
        <title>Methylomonas albis sp. nov. and Methylomonas fluvii sp. nov.: Two cold-adapted methanotrophs from the River Elbe and an amended description of Methylovulum psychrotolerans strain Eb1.</title>
        <authorList>
            <person name="Bussmann I.K."/>
            <person name="Klings K.-W."/>
            <person name="Warnstedt J."/>
            <person name="Hoppert M."/>
            <person name="Saborowski A."/>
            <person name="Horn F."/>
            <person name="Liebner S."/>
        </authorList>
    </citation>
    <scope>NUCLEOTIDE SEQUENCE [LARGE SCALE GENOMIC DNA]</scope>
    <source>
        <strain evidence="2 3">EbA</strain>
    </source>
</reference>
<proteinExistence type="predicted"/>
<dbReference type="InterPro" id="IPR050553">
    <property type="entry name" value="Thioredoxin_ResA/DsbE_sf"/>
</dbReference>
<evidence type="ECO:0000313" key="2">
    <source>
        <dbReference type="EMBL" id="MBD9354778.1"/>
    </source>
</evidence>
<gene>
    <name evidence="2" type="ORF">IE877_02560</name>
</gene>
<protein>
    <submittedName>
        <fullName evidence="2">TlpA family protein disulfide reductase</fullName>
    </submittedName>
</protein>
<dbReference type="InterPro" id="IPR013766">
    <property type="entry name" value="Thioredoxin_domain"/>
</dbReference>
<name>A0ABR9CVA3_9GAMM</name>
<dbReference type="InterPro" id="IPR036249">
    <property type="entry name" value="Thioredoxin-like_sf"/>
</dbReference>
<dbReference type="Gene3D" id="3.40.30.10">
    <property type="entry name" value="Glutaredoxin"/>
    <property type="match status" value="1"/>
</dbReference>
<dbReference type="PANTHER" id="PTHR42852:SF13">
    <property type="entry name" value="PROTEIN DIPZ"/>
    <property type="match status" value="1"/>
</dbReference>
<keyword evidence="3" id="KW-1185">Reference proteome</keyword>
<dbReference type="RefSeq" id="WP_192372946.1">
    <property type="nucleotide sequence ID" value="NZ_CAJHIV010000001.1"/>
</dbReference>
<dbReference type="PROSITE" id="PS51352">
    <property type="entry name" value="THIOREDOXIN_2"/>
    <property type="match status" value="1"/>
</dbReference>
<dbReference type="SUPFAM" id="SSF52833">
    <property type="entry name" value="Thioredoxin-like"/>
    <property type="match status" value="1"/>
</dbReference>
<organism evidence="2 3">
    <name type="scientific">Methylomonas albis</name>
    <dbReference type="NCBI Taxonomy" id="1854563"/>
    <lineage>
        <taxon>Bacteria</taxon>
        <taxon>Pseudomonadati</taxon>
        <taxon>Pseudomonadota</taxon>
        <taxon>Gammaproteobacteria</taxon>
        <taxon>Methylococcales</taxon>
        <taxon>Methylococcaceae</taxon>
        <taxon>Methylomonas</taxon>
    </lineage>
</organism>
<dbReference type="EMBL" id="JACXSS010000001">
    <property type="protein sequence ID" value="MBD9354778.1"/>
    <property type="molecule type" value="Genomic_DNA"/>
</dbReference>
<dbReference type="Proteomes" id="UP000652176">
    <property type="component" value="Unassembled WGS sequence"/>
</dbReference>
<feature type="domain" description="Thioredoxin" evidence="1">
    <location>
        <begin position="4"/>
        <end position="144"/>
    </location>
</feature>
<evidence type="ECO:0000259" key="1">
    <source>
        <dbReference type="PROSITE" id="PS51352"/>
    </source>
</evidence>